<comment type="caution">
    <text evidence="3">The sequence shown here is derived from an EMBL/GenBank/DDBJ whole genome shotgun (WGS) entry which is preliminary data.</text>
</comment>
<gene>
    <name evidence="3" type="ORF">EZL74_04585</name>
</gene>
<keyword evidence="1" id="KW-0697">Rotamase</keyword>
<dbReference type="SUPFAM" id="SSF54534">
    <property type="entry name" value="FKBP-like"/>
    <property type="match status" value="2"/>
</dbReference>
<feature type="domain" description="PpiC" evidence="2">
    <location>
        <begin position="302"/>
        <end position="397"/>
    </location>
</feature>
<dbReference type="Gene3D" id="3.10.50.40">
    <property type="match status" value="2"/>
</dbReference>
<evidence type="ECO:0000256" key="1">
    <source>
        <dbReference type="PROSITE-ProRule" id="PRU00278"/>
    </source>
</evidence>
<proteinExistence type="predicted"/>
<keyword evidence="1 3" id="KW-0413">Isomerase</keyword>
<sequence>MPLKTRIMKFINSQITVVVLTTVCTVFFANAQEIIKDTVKTKAPVKKLSRQKADGVIATVGDYIILESDIDKTFLELSSQGNSVKDITRCQMLGKLLEDKLYAHQAVQDSIVVRDEEIKEKMNDQINYMVDQLGSMDKVVQYFKKNNEDEFRTELFDIIKMNKLGAEMQKKIIESVQITPEETRTFFKSIPTNELPVFGAEMEVAQIVVIPKISEEEKQRVIRRLKEIKAEVLAGASFKTRAVIYSDDRGSAANGGFYKINRKTQFVKEFKDVAFSLSEGEISEPFETEYGYHIIMVEKILGQEVELRHILMMPKVSDQALKEAKEKITLIKKRIENGEISFAEAARTMSDEKETRANGGTLINPKTQDTHFELTKMDPSLYSEVSNLKNGAVTPPILDDDPRTGKKYKIITVTNRIDEHVADYAKDYTKIKDLALKEKQIKAIGKWSDEKIKETYIKINGEYRDCVFTNNWLKK</sequence>
<dbReference type="AlphaFoldDB" id="A0A4Q9Z2B2"/>
<dbReference type="PANTHER" id="PTHR47245:SF2">
    <property type="entry name" value="PEPTIDYL-PROLYL CIS-TRANS ISOMERASE HP_0175-RELATED"/>
    <property type="match status" value="1"/>
</dbReference>
<protein>
    <submittedName>
        <fullName evidence="3">Peptidylprolyl isomerase</fullName>
    </submittedName>
</protein>
<dbReference type="EMBL" id="SJPE01000003">
    <property type="protein sequence ID" value="TBX70468.1"/>
    <property type="molecule type" value="Genomic_DNA"/>
</dbReference>
<evidence type="ECO:0000313" key="4">
    <source>
        <dbReference type="Proteomes" id="UP000293300"/>
    </source>
</evidence>
<dbReference type="Gene3D" id="1.10.4030.10">
    <property type="entry name" value="Porin chaperone SurA, peptide-binding domain"/>
    <property type="match status" value="1"/>
</dbReference>
<accession>A0A4Q9Z2B2</accession>
<dbReference type="InterPro" id="IPR046357">
    <property type="entry name" value="PPIase_dom_sf"/>
</dbReference>
<dbReference type="SUPFAM" id="SSF109998">
    <property type="entry name" value="Triger factor/SurA peptide-binding domain-like"/>
    <property type="match status" value="1"/>
</dbReference>
<dbReference type="RefSeq" id="WP_131475429.1">
    <property type="nucleotide sequence ID" value="NZ_SJPE01000003.1"/>
</dbReference>
<dbReference type="GO" id="GO:0003755">
    <property type="term" value="F:peptidyl-prolyl cis-trans isomerase activity"/>
    <property type="evidence" value="ECO:0007669"/>
    <property type="project" value="UniProtKB-KW"/>
</dbReference>
<organism evidence="3 4">
    <name type="scientific">Flavobacterium silvisoli</name>
    <dbReference type="NCBI Taxonomy" id="2529433"/>
    <lineage>
        <taxon>Bacteria</taxon>
        <taxon>Pseudomonadati</taxon>
        <taxon>Bacteroidota</taxon>
        <taxon>Flavobacteriia</taxon>
        <taxon>Flavobacteriales</taxon>
        <taxon>Flavobacteriaceae</taxon>
        <taxon>Flavobacterium</taxon>
    </lineage>
</organism>
<reference evidence="3 4" key="1">
    <citation type="submission" date="2019-02" db="EMBL/GenBank/DDBJ databases">
        <title>Flavobacterium sp. RD-2-33 isolated from forest soil.</title>
        <authorList>
            <person name="Chaudhary D.K."/>
        </authorList>
    </citation>
    <scope>NUCLEOTIDE SEQUENCE [LARGE SCALE GENOMIC DNA]</scope>
    <source>
        <strain evidence="3 4">RD-2-33</strain>
    </source>
</reference>
<dbReference type="PROSITE" id="PS50198">
    <property type="entry name" value="PPIC_PPIASE_2"/>
    <property type="match status" value="2"/>
</dbReference>
<evidence type="ECO:0000313" key="3">
    <source>
        <dbReference type="EMBL" id="TBX70468.1"/>
    </source>
</evidence>
<dbReference type="OrthoDB" id="14196at2"/>
<dbReference type="InterPro" id="IPR050245">
    <property type="entry name" value="PrsA_foldase"/>
</dbReference>
<dbReference type="PANTHER" id="PTHR47245">
    <property type="entry name" value="PEPTIDYLPROLYL ISOMERASE"/>
    <property type="match status" value="1"/>
</dbReference>
<feature type="domain" description="PpiC" evidence="2">
    <location>
        <begin position="199"/>
        <end position="299"/>
    </location>
</feature>
<dbReference type="Proteomes" id="UP000293300">
    <property type="component" value="Unassembled WGS sequence"/>
</dbReference>
<evidence type="ECO:0000259" key="2">
    <source>
        <dbReference type="PROSITE" id="PS50198"/>
    </source>
</evidence>
<dbReference type="InterPro" id="IPR027304">
    <property type="entry name" value="Trigger_fact/SurA_dom_sf"/>
</dbReference>
<dbReference type="InterPro" id="IPR000297">
    <property type="entry name" value="PPIase_PpiC"/>
</dbReference>
<keyword evidence="4" id="KW-1185">Reference proteome</keyword>
<name>A0A4Q9Z2B2_9FLAO</name>
<dbReference type="Pfam" id="PF00639">
    <property type="entry name" value="Rotamase"/>
    <property type="match status" value="2"/>
</dbReference>